<feature type="non-terminal residue" evidence="1">
    <location>
        <position position="1"/>
    </location>
</feature>
<organism evidence="1 2">
    <name type="scientific">Blyttiomyces helicus</name>
    <dbReference type="NCBI Taxonomy" id="388810"/>
    <lineage>
        <taxon>Eukaryota</taxon>
        <taxon>Fungi</taxon>
        <taxon>Fungi incertae sedis</taxon>
        <taxon>Chytridiomycota</taxon>
        <taxon>Chytridiomycota incertae sedis</taxon>
        <taxon>Chytridiomycetes</taxon>
        <taxon>Chytridiomycetes incertae sedis</taxon>
        <taxon>Blyttiomyces</taxon>
    </lineage>
</organism>
<dbReference type="AlphaFoldDB" id="A0A4P9WFL6"/>
<dbReference type="InterPro" id="IPR035959">
    <property type="entry name" value="RutC-like_sf"/>
</dbReference>
<dbReference type="EMBL" id="KZ995074">
    <property type="protein sequence ID" value="RKO91424.1"/>
    <property type="molecule type" value="Genomic_DNA"/>
</dbReference>
<evidence type="ECO:0000313" key="2">
    <source>
        <dbReference type="Proteomes" id="UP000269721"/>
    </source>
</evidence>
<dbReference type="PANTHER" id="PTHR11803:SF48">
    <property type="entry name" value="2-AMINOMUCONATE DEAMINASE"/>
    <property type="match status" value="1"/>
</dbReference>
<dbReference type="Proteomes" id="UP000269721">
    <property type="component" value="Unassembled WGS sequence"/>
</dbReference>
<protein>
    <submittedName>
        <fullName evidence="1">2-aminomuconate deaminase</fullName>
    </submittedName>
</protein>
<dbReference type="CDD" id="cd00448">
    <property type="entry name" value="YjgF_YER057c_UK114_family"/>
    <property type="match status" value="1"/>
</dbReference>
<proteinExistence type="predicted"/>
<dbReference type="OrthoDB" id="309640at2759"/>
<sequence length="73" mass="7750">SIKAILAAGGATLENVVDLTVFLVDMKDYAGFNAVYNQYFDAATGPSRTTVAVHQLPNPRLLIEIKAVAAVSK</sequence>
<gene>
    <name evidence="1" type="ORF">BDK51DRAFT_23501</name>
</gene>
<dbReference type="GO" id="GO:0005829">
    <property type="term" value="C:cytosol"/>
    <property type="evidence" value="ECO:0007669"/>
    <property type="project" value="TreeGrafter"/>
</dbReference>
<dbReference type="GO" id="GO:0019239">
    <property type="term" value="F:deaminase activity"/>
    <property type="evidence" value="ECO:0007669"/>
    <property type="project" value="TreeGrafter"/>
</dbReference>
<reference evidence="2" key="1">
    <citation type="journal article" date="2018" name="Nat. Microbiol.">
        <title>Leveraging single-cell genomics to expand the fungal tree of life.</title>
        <authorList>
            <person name="Ahrendt S.R."/>
            <person name="Quandt C.A."/>
            <person name="Ciobanu D."/>
            <person name="Clum A."/>
            <person name="Salamov A."/>
            <person name="Andreopoulos B."/>
            <person name="Cheng J.F."/>
            <person name="Woyke T."/>
            <person name="Pelin A."/>
            <person name="Henrissat B."/>
            <person name="Reynolds N.K."/>
            <person name="Benny G.L."/>
            <person name="Smith M.E."/>
            <person name="James T.Y."/>
            <person name="Grigoriev I.V."/>
        </authorList>
    </citation>
    <scope>NUCLEOTIDE SEQUENCE [LARGE SCALE GENOMIC DNA]</scope>
</reference>
<dbReference type="Gene3D" id="3.30.1330.40">
    <property type="entry name" value="RutC-like"/>
    <property type="match status" value="1"/>
</dbReference>
<dbReference type="GO" id="GO:0005739">
    <property type="term" value="C:mitochondrion"/>
    <property type="evidence" value="ECO:0007669"/>
    <property type="project" value="TreeGrafter"/>
</dbReference>
<evidence type="ECO:0000313" key="1">
    <source>
        <dbReference type="EMBL" id="RKO91424.1"/>
    </source>
</evidence>
<accession>A0A4P9WFL6</accession>
<dbReference type="SUPFAM" id="SSF55298">
    <property type="entry name" value="YjgF-like"/>
    <property type="match status" value="1"/>
</dbReference>
<dbReference type="Pfam" id="PF01042">
    <property type="entry name" value="Ribonuc_L-PSP"/>
    <property type="match status" value="1"/>
</dbReference>
<name>A0A4P9WFL6_9FUNG</name>
<dbReference type="PANTHER" id="PTHR11803">
    <property type="entry name" value="2-IMINOBUTANOATE/2-IMINOPROPANOATE DEAMINASE RIDA"/>
    <property type="match status" value="1"/>
</dbReference>
<dbReference type="InterPro" id="IPR006175">
    <property type="entry name" value="YjgF/YER057c/UK114"/>
</dbReference>
<keyword evidence="2" id="KW-1185">Reference proteome</keyword>